<evidence type="ECO:0000313" key="4">
    <source>
        <dbReference type="Proteomes" id="UP000001121"/>
    </source>
</evidence>
<dbReference type="KEGG" id="cco:CCC13826_0090"/>
<dbReference type="Pfam" id="PF02470">
    <property type="entry name" value="MlaD"/>
    <property type="match status" value="1"/>
</dbReference>
<dbReference type="Proteomes" id="UP000001121">
    <property type="component" value="Chromosome"/>
</dbReference>
<dbReference type="InterPro" id="IPR003399">
    <property type="entry name" value="Mce/MlaD"/>
</dbReference>
<dbReference type="OrthoDB" id="5372112at2"/>
<organism evidence="3 4">
    <name type="scientific">Campylobacter concisus (strain 13826)</name>
    <dbReference type="NCBI Taxonomy" id="360104"/>
    <lineage>
        <taxon>Bacteria</taxon>
        <taxon>Pseudomonadati</taxon>
        <taxon>Campylobacterota</taxon>
        <taxon>Epsilonproteobacteria</taxon>
        <taxon>Campylobacterales</taxon>
        <taxon>Campylobacteraceae</taxon>
        <taxon>Campylobacter</taxon>
    </lineage>
</organism>
<dbReference type="HOGENOM" id="CLU_013850_0_0_7"/>
<dbReference type="eggNOG" id="COG1463">
    <property type="taxonomic scope" value="Bacteria"/>
</dbReference>
<name>A7ZD92_CAMC1</name>
<dbReference type="RefSeq" id="WP_012001688.1">
    <property type="nucleotide sequence ID" value="NC_009802.2"/>
</dbReference>
<proteinExistence type="predicted"/>
<evidence type="ECO:0000313" key="3">
    <source>
        <dbReference type="EMBL" id="EAT97323.1"/>
    </source>
</evidence>
<dbReference type="AlphaFoldDB" id="A7ZD92"/>
<feature type="domain" description="Mce/MlaD" evidence="2">
    <location>
        <begin position="40"/>
        <end position="117"/>
    </location>
</feature>
<dbReference type="STRING" id="360104.CCC13826_0090"/>
<keyword evidence="1" id="KW-1133">Transmembrane helix</keyword>
<dbReference type="PROSITE" id="PS51257">
    <property type="entry name" value="PROKAR_LIPOPROTEIN"/>
    <property type="match status" value="1"/>
</dbReference>
<dbReference type="EMBL" id="CP000792">
    <property type="protein sequence ID" value="EAT97323.1"/>
    <property type="molecule type" value="Genomic_DNA"/>
</dbReference>
<dbReference type="PANTHER" id="PTHR36698">
    <property type="entry name" value="BLL5892 PROTEIN"/>
    <property type="match status" value="1"/>
</dbReference>
<reference evidence="4" key="1">
    <citation type="submission" date="2007-10" db="EMBL/GenBank/DDBJ databases">
        <title>Genome sequence of Campylobacter concisus 13826 isolated from human feces.</title>
        <authorList>
            <person name="Fouts D.E."/>
            <person name="Mongodin E.F."/>
            <person name="Puiu D."/>
            <person name="Sebastian Y."/>
            <person name="Miller W.G."/>
            <person name="Mandrell R.E."/>
            <person name="On S."/>
            <person name="Nelson K.E."/>
        </authorList>
    </citation>
    <scope>NUCLEOTIDE SEQUENCE [LARGE SCALE GENOMIC DNA]</scope>
    <source>
        <strain evidence="4">13826</strain>
    </source>
</reference>
<protein>
    <submittedName>
        <fullName evidence="3">Lipid asymmetry ABC transporter MlaABCDEF, periplasmic component MlaD</fullName>
    </submittedName>
</protein>
<dbReference type="PANTHER" id="PTHR36698:SF2">
    <property type="entry name" value="MCE_MLAD DOMAIN-CONTAINING PROTEIN"/>
    <property type="match status" value="1"/>
</dbReference>
<sequence length="313" mass="34934">MENRNSYTIVGMFFIACLTAFAIFIWWMTSKNNTKVDFKEYYIHTTELPSGLKVDSTVKFIGVPAGSVSDINFVDDKNALINITMKIREDLPIKADSIASIEVQAISGVASINISRGTKDFKPGDKPILKLEESLLSKLGNNAENITLKINQTLDKVDGFFSAENISHIESILRNIDKFTQVLTDENGLSEVDSIVKNVKNFTDSLNKTDTKELAKNLNTLIASANSVFKSANSAVTGYSSLQDIVTQKVKNGEYDLRNTLSPLLREASDFLNGFDKTLREFRGALQRLEDNPYEFFFTNPVPNDKNDKGDKK</sequence>
<evidence type="ECO:0000256" key="1">
    <source>
        <dbReference type="SAM" id="Phobius"/>
    </source>
</evidence>
<keyword evidence="1" id="KW-0472">Membrane</keyword>
<evidence type="ECO:0000259" key="2">
    <source>
        <dbReference type="Pfam" id="PF02470"/>
    </source>
</evidence>
<feature type="transmembrane region" description="Helical" evidence="1">
    <location>
        <begin position="7"/>
        <end position="28"/>
    </location>
</feature>
<accession>A7ZD92</accession>
<keyword evidence="1" id="KW-0812">Transmembrane</keyword>
<gene>
    <name evidence="3" type="ORF">CCC13826_0090</name>
</gene>